<proteinExistence type="predicted"/>
<evidence type="ECO:0000313" key="3">
    <source>
        <dbReference type="Proteomes" id="UP001281447"/>
    </source>
</evidence>
<evidence type="ECO:0000313" key="2">
    <source>
        <dbReference type="EMBL" id="MDY0396722.1"/>
    </source>
</evidence>
<accession>A0ABU5CBL4</accession>
<comment type="caution">
    <text evidence="2">The sequence shown here is derived from an EMBL/GenBank/DDBJ whole genome shotgun (WGS) entry which is preliminary data.</text>
</comment>
<keyword evidence="3" id="KW-1185">Reference proteome</keyword>
<feature type="compositionally biased region" description="Low complexity" evidence="1">
    <location>
        <begin position="51"/>
        <end position="62"/>
    </location>
</feature>
<reference evidence="2 3" key="1">
    <citation type="submission" date="2023-10" db="EMBL/GenBank/DDBJ databases">
        <title>Virgibacillus halophilus 5B73C genome.</title>
        <authorList>
            <person name="Miliotis G."/>
            <person name="Sengupta P."/>
            <person name="Hameed A."/>
            <person name="Chuvochina M."/>
            <person name="Mcdonagh F."/>
            <person name="Simpson A.C."/>
            <person name="Singh N.K."/>
            <person name="Rekha P.D."/>
            <person name="Raman K."/>
            <person name="Hugenholtz P."/>
            <person name="Venkateswaran K."/>
        </authorList>
    </citation>
    <scope>NUCLEOTIDE SEQUENCE [LARGE SCALE GENOMIC DNA]</scope>
    <source>
        <strain evidence="2 3">5B73C</strain>
    </source>
</reference>
<protein>
    <submittedName>
        <fullName evidence="2">Uncharacterized protein</fullName>
    </submittedName>
</protein>
<dbReference type="Proteomes" id="UP001281447">
    <property type="component" value="Unassembled WGS sequence"/>
</dbReference>
<evidence type="ECO:0000256" key="1">
    <source>
        <dbReference type="SAM" id="MobiDB-lite"/>
    </source>
</evidence>
<gene>
    <name evidence="2" type="ORF">RWE15_23520</name>
</gene>
<organism evidence="2 3">
    <name type="scientific">Tigheibacillus halophilus</name>
    <dbReference type="NCBI Taxonomy" id="361280"/>
    <lineage>
        <taxon>Bacteria</taxon>
        <taxon>Bacillati</taxon>
        <taxon>Bacillota</taxon>
        <taxon>Bacilli</taxon>
        <taxon>Bacillales</taxon>
        <taxon>Bacillaceae</taxon>
        <taxon>Tigheibacillus</taxon>
    </lineage>
</organism>
<feature type="compositionally biased region" description="Polar residues" evidence="1">
    <location>
        <begin position="15"/>
        <end position="26"/>
    </location>
</feature>
<feature type="region of interest" description="Disordered" evidence="1">
    <location>
        <begin position="1"/>
        <end position="71"/>
    </location>
</feature>
<dbReference type="EMBL" id="JAWDIP010000004">
    <property type="protein sequence ID" value="MDY0396722.1"/>
    <property type="molecule type" value="Genomic_DNA"/>
</dbReference>
<sequence>MREKKHTPMHRPGPGSSSRQQNQQRTARVPKPTPTPSGPSDTVSIPKYDKQISTASSSSIEEQQQKQMERLAGRMHTIEAIRNMEEMDENNHKALHGLGDGKKLESETQRAFRKQMKRQLTRNGLIEGIIMSEVLGAPQRQKAL</sequence>
<name>A0ABU5CBL4_9BACI</name>